<evidence type="ECO:0000313" key="1">
    <source>
        <dbReference type="EMBL" id="RXR29989.1"/>
    </source>
</evidence>
<protein>
    <submittedName>
        <fullName evidence="1">Hpt domain-containing protein</fullName>
    </submittedName>
</protein>
<dbReference type="Gene3D" id="1.20.120.160">
    <property type="entry name" value="HPT domain"/>
    <property type="match status" value="1"/>
</dbReference>
<dbReference type="EMBL" id="SBKP01000003">
    <property type="protein sequence ID" value="RXR29989.1"/>
    <property type="molecule type" value="Genomic_DNA"/>
</dbReference>
<dbReference type="OrthoDB" id="7427752at2"/>
<dbReference type="GO" id="GO:0000160">
    <property type="term" value="P:phosphorelay signal transduction system"/>
    <property type="evidence" value="ECO:0007669"/>
    <property type="project" value="InterPro"/>
</dbReference>
<reference evidence="2" key="1">
    <citation type="submission" date="2019-01" db="EMBL/GenBank/DDBJ databases">
        <title>Cytophagaceae bacterium strain CAR-16.</title>
        <authorList>
            <person name="Chen W.-M."/>
        </authorList>
    </citation>
    <scope>NUCLEOTIDE SEQUENCE [LARGE SCALE GENOMIC DNA]</scope>
    <source>
        <strain evidence="2">CHR27</strain>
    </source>
</reference>
<dbReference type="Proteomes" id="UP000290958">
    <property type="component" value="Unassembled WGS sequence"/>
</dbReference>
<proteinExistence type="predicted"/>
<dbReference type="InterPro" id="IPR036641">
    <property type="entry name" value="HPT_dom_sf"/>
</dbReference>
<accession>A0A4Q1KLH1</accession>
<evidence type="ECO:0000313" key="2">
    <source>
        <dbReference type="Proteomes" id="UP000290958"/>
    </source>
</evidence>
<keyword evidence="2" id="KW-1185">Reference proteome</keyword>
<name>A0A4Q1KLH1_9SPHN</name>
<comment type="caution">
    <text evidence="1">The sequence shown here is derived from an EMBL/GenBank/DDBJ whole genome shotgun (WGS) entry which is preliminary data.</text>
</comment>
<sequence length="100" mass="10693">MAFEGGNLNMALAAAVGDDASLVRDLRRAFLESADRQIDLLSRAGDESAWHLALWRLKGLSGSFGVVHMIALIDEAQGSAPGDAKIVRRLRSALDMLSAD</sequence>
<dbReference type="SUPFAM" id="SSF47226">
    <property type="entry name" value="Histidine-containing phosphotransfer domain, HPT domain"/>
    <property type="match status" value="1"/>
</dbReference>
<organism evidence="1 2">
    <name type="scientific">Sphingobium fluviale</name>
    <dbReference type="NCBI Taxonomy" id="2506423"/>
    <lineage>
        <taxon>Bacteria</taxon>
        <taxon>Pseudomonadati</taxon>
        <taxon>Pseudomonadota</taxon>
        <taxon>Alphaproteobacteria</taxon>
        <taxon>Sphingomonadales</taxon>
        <taxon>Sphingomonadaceae</taxon>
        <taxon>Sphingobium</taxon>
    </lineage>
</organism>
<gene>
    <name evidence="1" type="ORF">EQG66_05520</name>
</gene>
<dbReference type="AlphaFoldDB" id="A0A4Q1KLH1"/>